<dbReference type="AlphaFoldDB" id="E3MG73"/>
<sequence>MNRNRRDGQRDIKRERRSRSRSPRRSRIGAAAGNNNNGNASSNNRMVYITNIAYEARWVDLKSLVREKGGEVVFCELLEDGNGKPKGNAVVEFETREGAEKCVANLQKFDWKGRSIIAKEIRDPTAFFRTIKTETGIDYLSRTGGGASGGARAPQSKDLDRPARTGTFDLFGLNMEFLRQHNIEPPLCERIFIANLAFNVGTDKLYEVFGMAGKINWMDFRIDREGKTKGVCVIQYTHPIEAVQAISMFNGQRLFDRNLVVKMDRFEKEPEHKEGGLPRGLESIGMGLGADGAPLANVHGMFPGDVPPQFNVQAAPFISGGPQVGGVAGFPQGVVDQSNFARNVMTNAPFGNNSASGTSFSSDVFGGSGTGGIVAAGAQPTRVITIRNLPTDYTWQIVRDRVRNFGEVDTVDMMAPGAARIRFASFQDAERARAALYGTTVEGRMISVDYA</sequence>
<dbReference type="FunCoup" id="E3MG73">
    <property type="interactions" value="3067"/>
</dbReference>
<dbReference type="eggNOG" id="KOG4212">
    <property type="taxonomic scope" value="Eukaryota"/>
</dbReference>
<dbReference type="GeneID" id="9809103"/>
<dbReference type="EMBL" id="WUAV01000001">
    <property type="protein sequence ID" value="KAF1770509.1"/>
    <property type="molecule type" value="Genomic_DNA"/>
</dbReference>
<reference evidence="5" key="1">
    <citation type="submission" date="2007-07" db="EMBL/GenBank/DDBJ databases">
        <title>PCAP assembly of the Caenorhabditis remanei genome.</title>
        <authorList>
            <consortium name="The Caenorhabditis remanei Sequencing Consortium"/>
            <person name="Wilson R.K."/>
        </authorList>
    </citation>
    <scope>NUCLEOTIDE SEQUENCE [LARGE SCALE GENOMIC DNA]</scope>
    <source>
        <strain evidence="5">PB4641</strain>
    </source>
</reference>
<feature type="domain" description="RRM" evidence="4">
    <location>
        <begin position="382"/>
        <end position="451"/>
    </location>
</feature>
<dbReference type="InterPro" id="IPR000504">
    <property type="entry name" value="RRM_dom"/>
</dbReference>
<dbReference type="GO" id="GO:0003729">
    <property type="term" value="F:mRNA binding"/>
    <property type="evidence" value="ECO:0007669"/>
    <property type="project" value="TreeGrafter"/>
</dbReference>
<name>E3MG73_CAERE</name>
<gene>
    <name evidence="5" type="ORF">CRE_23966</name>
    <name evidence="6" type="ORF">GCK72_002328</name>
</gene>
<dbReference type="OMA" id="PLDYTWQ"/>
<dbReference type="Pfam" id="PF00076">
    <property type="entry name" value="RRM_1"/>
    <property type="match status" value="3"/>
</dbReference>
<dbReference type="CTD" id="9809103"/>
<proteinExistence type="predicted"/>
<dbReference type="InterPro" id="IPR050374">
    <property type="entry name" value="RRT5_SRSF_SR"/>
</dbReference>
<dbReference type="PANTHER" id="PTHR23003">
    <property type="entry name" value="RNA RECOGNITION MOTIF RRM DOMAIN CONTAINING PROTEIN"/>
    <property type="match status" value="1"/>
</dbReference>
<dbReference type="PANTHER" id="PTHR23003:SF3">
    <property type="entry name" value="FI21236P1-RELATED"/>
    <property type="match status" value="1"/>
</dbReference>
<keyword evidence="7" id="KW-1185">Reference proteome</keyword>
<dbReference type="KEGG" id="crq:GCK72_002328"/>
<feature type="domain" description="RRM" evidence="4">
    <location>
        <begin position="189"/>
        <end position="266"/>
    </location>
</feature>
<evidence type="ECO:0000256" key="1">
    <source>
        <dbReference type="ARBA" id="ARBA00022884"/>
    </source>
</evidence>
<dbReference type="CDD" id="cd00590">
    <property type="entry name" value="RRM_SF"/>
    <property type="match status" value="1"/>
</dbReference>
<dbReference type="GO" id="GO:0005634">
    <property type="term" value="C:nucleus"/>
    <property type="evidence" value="ECO:0007669"/>
    <property type="project" value="TreeGrafter"/>
</dbReference>
<dbReference type="SUPFAM" id="SSF54928">
    <property type="entry name" value="RNA-binding domain, RBD"/>
    <property type="match status" value="2"/>
</dbReference>
<keyword evidence="1 2" id="KW-0694">RNA-binding</keyword>
<dbReference type="Proteomes" id="UP000483820">
    <property type="component" value="Chromosome I"/>
</dbReference>
<evidence type="ECO:0000256" key="3">
    <source>
        <dbReference type="SAM" id="MobiDB-lite"/>
    </source>
</evidence>
<dbReference type="OrthoDB" id="610462at2759"/>
<evidence type="ECO:0000313" key="7">
    <source>
        <dbReference type="Proteomes" id="UP000008281"/>
    </source>
</evidence>
<accession>E3MG73</accession>
<feature type="region of interest" description="Disordered" evidence="3">
    <location>
        <begin position="1"/>
        <end position="43"/>
    </location>
</feature>
<evidence type="ECO:0000313" key="5">
    <source>
        <dbReference type="EMBL" id="EFP01392.1"/>
    </source>
</evidence>
<evidence type="ECO:0000313" key="8">
    <source>
        <dbReference type="Proteomes" id="UP000483820"/>
    </source>
</evidence>
<dbReference type="InterPro" id="IPR012677">
    <property type="entry name" value="Nucleotide-bd_a/b_plait_sf"/>
</dbReference>
<dbReference type="EMBL" id="DS268443">
    <property type="protein sequence ID" value="EFP01392.1"/>
    <property type="molecule type" value="Genomic_DNA"/>
</dbReference>
<dbReference type="InterPro" id="IPR035979">
    <property type="entry name" value="RBD_domain_sf"/>
</dbReference>
<dbReference type="STRING" id="31234.E3MG73"/>
<dbReference type="Gene3D" id="3.30.70.330">
    <property type="match status" value="3"/>
</dbReference>
<feature type="compositionally biased region" description="Basic and acidic residues" evidence="3">
    <location>
        <begin position="1"/>
        <end position="14"/>
    </location>
</feature>
<evidence type="ECO:0000313" key="6">
    <source>
        <dbReference type="EMBL" id="KAF1770509.1"/>
    </source>
</evidence>
<dbReference type="Proteomes" id="UP000008281">
    <property type="component" value="Unassembled WGS sequence"/>
</dbReference>
<feature type="compositionally biased region" description="Low complexity" evidence="3">
    <location>
        <begin position="28"/>
        <end position="43"/>
    </location>
</feature>
<reference evidence="6 8" key="2">
    <citation type="submission" date="2019-12" db="EMBL/GenBank/DDBJ databases">
        <title>Chromosome-level assembly of the Caenorhabditis remanei genome.</title>
        <authorList>
            <person name="Teterina A.A."/>
            <person name="Willis J.H."/>
            <person name="Phillips P.C."/>
        </authorList>
    </citation>
    <scope>NUCLEOTIDE SEQUENCE [LARGE SCALE GENOMIC DNA]</scope>
    <source>
        <strain evidence="6 8">PX506</strain>
        <tissue evidence="6">Whole organism</tissue>
    </source>
</reference>
<dbReference type="HOGENOM" id="CLU_019566_2_0_1"/>
<dbReference type="PROSITE" id="PS50102">
    <property type="entry name" value="RRM"/>
    <property type="match status" value="3"/>
</dbReference>
<protein>
    <recommendedName>
        <fullName evidence="4">RRM domain-containing protein</fullName>
    </recommendedName>
</protein>
<evidence type="ECO:0000256" key="2">
    <source>
        <dbReference type="PROSITE-ProRule" id="PRU00176"/>
    </source>
</evidence>
<dbReference type="GO" id="GO:1990904">
    <property type="term" value="C:ribonucleoprotein complex"/>
    <property type="evidence" value="ECO:0007669"/>
    <property type="project" value="TreeGrafter"/>
</dbReference>
<feature type="compositionally biased region" description="Basic residues" evidence="3">
    <location>
        <begin position="15"/>
        <end position="27"/>
    </location>
</feature>
<dbReference type="RefSeq" id="XP_003104741.1">
    <property type="nucleotide sequence ID" value="XM_003104693.1"/>
</dbReference>
<feature type="domain" description="RRM" evidence="4">
    <location>
        <begin position="45"/>
        <end position="123"/>
    </location>
</feature>
<organism evidence="7">
    <name type="scientific">Caenorhabditis remanei</name>
    <name type="common">Caenorhabditis vulgaris</name>
    <dbReference type="NCBI Taxonomy" id="31234"/>
    <lineage>
        <taxon>Eukaryota</taxon>
        <taxon>Metazoa</taxon>
        <taxon>Ecdysozoa</taxon>
        <taxon>Nematoda</taxon>
        <taxon>Chromadorea</taxon>
        <taxon>Rhabditida</taxon>
        <taxon>Rhabditina</taxon>
        <taxon>Rhabditomorpha</taxon>
        <taxon>Rhabditoidea</taxon>
        <taxon>Rhabditidae</taxon>
        <taxon>Peloderinae</taxon>
        <taxon>Caenorhabditis</taxon>
    </lineage>
</organism>
<dbReference type="SMART" id="SM00360">
    <property type="entry name" value="RRM"/>
    <property type="match status" value="3"/>
</dbReference>
<dbReference type="GO" id="GO:0005737">
    <property type="term" value="C:cytoplasm"/>
    <property type="evidence" value="ECO:0007669"/>
    <property type="project" value="TreeGrafter"/>
</dbReference>
<dbReference type="FunFam" id="3.30.70.330:FF:001053">
    <property type="entry name" value="Protein CBG12231"/>
    <property type="match status" value="1"/>
</dbReference>
<evidence type="ECO:0000259" key="4">
    <source>
        <dbReference type="PROSITE" id="PS50102"/>
    </source>
</evidence>